<evidence type="ECO:0000313" key="3">
    <source>
        <dbReference type="Proteomes" id="UP000078559"/>
    </source>
</evidence>
<gene>
    <name evidence="2" type="ORF">VM1G_11344</name>
</gene>
<protein>
    <submittedName>
        <fullName evidence="2">Uncharacterized protein</fullName>
    </submittedName>
</protein>
<proteinExistence type="predicted"/>
<dbReference type="Proteomes" id="UP000078559">
    <property type="component" value="Chromosome 1"/>
</dbReference>
<name>A0A194VLX0_CYTMA</name>
<keyword evidence="3" id="KW-1185">Reference proteome</keyword>
<feature type="region of interest" description="Disordered" evidence="1">
    <location>
        <begin position="1"/>
        <end position="38"/>
    </location>
</feature>
<feature type="compositionally biased region" description="Acidic residues" evidence="1">
    <location>
        <begin position="1"/>
        <end position="20"/>
    </location>
</feature>
<evidence type="ECO:0000313" key="2">
    <source>
        <dbReference type="EMBL" id="KUI65159.1"/>
    </source>
</evidence>
<evidence type="ECO:0000256" key="1">
    <source>
        <dbReference type="SAM" id="MobiDB-lite"/>
    </source>
</evidence>
<organism evidence="2 3">
    <name type="scientific">Cytospora mali</name>
    <name type="common">Apple Valsa canker fungus</name>
    <name type="synonym">Valsa mali</name>
    <dbReference type="NCBI Taxonomy" id="578113"/>
    <lineage>
        <taxon>Eukaryota</taxon>
        <taxon>Fungi</taxon>
        <taxon>Dikarya</taxon>
        <taxon>Ascomycota</taxon>
        <taxon>Pezizomycotina</taxon>
        <taxon>Sordariomycetes</taxon>
        <taxon>Sordariomycetidae</taxon>
        <taxon>Diaporthales</taxon>
        <taxon>Cytosporaceae</taxon>
        <taxon>Cytospora</taxon>
    </lineage>
</organism>
<accession>A0A194VLX0</accession>
<dbReference type="AlphaFoldDB" id="A0A194VLX0"/>
<sequence length="64" mass="7314">MRSWEEEEDEDEDEKEEGQEGTDGIQGQGQDDRGTWGTANLLGWISSSLVSLIIKQTRESKHYK</sequence>
<dbReference type="EMBL" id="CM003098">
    <property type="protein sequence ID" value="KUI65159.1"/>
    <property type="molecule type" value="Genomic_DNA"/>
</dbReference>
<reference evidence="2" key="1">
    <citation type="submission" date="2014-12" db="EMBL/GenBank/DDBJ databases">
        <title>Genome Sequence of Valsa Canker Pathogens Uncovers a Specific Adaption of Colonization on Woody Bark.</title>
        <authorList>
            <person name="Yin Z."/>
            <person name="Liu H."/>
            <person name="Gao X."/>
            <person name="Li Z."/>
            <person name="Song N."/>
            <person name="Ke X."/>
            <person name="Dai Q."/>
            <person name="Wu Y."/>
            <person name="Sun Y."/>
            <person name="Xu J.-R."/>
            <person name="Kang Z.K."/>
            <person name="Wang L."/>
            <person name="Huang L."/>
        </authorList>
    </citation>
    <scope>NUCLEOTIDE SEQUENCE [LARGE SCALE GENOMIC DNA]</scope>
    <source>
        <strain evidence="2">03-8</strain>
    </source>
</reference>